<feature type="coiled-coil region" evidence="2">
    <location>
        <begin position="41"/>
        <end position="129"/>
    </location>
</feature>
<comment type="caution">
    <text evidence="4">The sequence shown here is derived from an EMBL/GenBank/DDBJ whole genome shotgun (WGS) entry which is preliminary data.</text>
</comment>
<proteinExistence type="predicted"/>
<name>A0AAW1V9E7_9CUCU</name>
<reference evidence="4 5" key="1">
    <citation type="submission" date="2023-03" db="EMBL/GenBank/DDBJ databases">
        <title>Genome insight into feeding habits of ladybird beetles.</title>
        <authorList>
            <person name="Li H.-S."/>
            <person name="Huang Y.-H."/>
            <person name="Pang H."/>
        </authorList>
    </citation>
    <scope>NUCLEOTIDE SEQUENCE [LARGE SCALE GENOMIC DNA]</scope>
    <source>
        <strain evidence="4">SYSU_2023b</strain>
        <tissue evidence="4">Whole body</tissue>
    </source>
</reference>
<evidence type="ECO:0000313" key="5">
    <source>
        <dbReference type="Proteomes" id="UP001431783"/>
    </source>
</evidence>
<accession>A0AAW1V9E7</accession>
<evidence type="ECO:0000313" key="4">
    <source>
        <dbReference type="EMBL" id="KAK9892331.1"/>
    </source>
</evidence>
<sequence>MQNIKSLSPEEDLDMDMLVETELSRLNRQYRIMEGDRKAFFEEMNTKLVKQRAIIQTLRNEKNQLLTDLKVATSASKKRHIRVISAKINKMYSQYETYLQVIDKERHELKETNEQIRKLEKKIDNLRGNDVTENQFKVRVQSGKKAIELLENKLQTSIKRFCTTLSDNKTLREELDHLLKERTNFNTIWESLLQKLAEGKKTMLYIIEEATSAYDTREEWCAKLHALKIRAKNDEILHTQDLREMNRIMDHDEKLKEFLCVKGQKRIMKELELKEQLKKETMIKNEEKQTEIYEATLKQIQEFCQEDNTDRIAAKYLKQEEENFALFNYVNELQQELENLKNELEVIEDKLNQMTNVEDTDSKDQHANMKIIDQILDDAKKEAEEAEVVMKEAHEKLENIMIGILDVFKILECEGVPILELIGDNTNINSNNVMIYLGLIEKRISELITLAFLTDPSVFPDEEY</sequence>
<keyword evidence="1 2" id="KW-0175">Coiled coil</keyword>
<protein>
    <recommendedName>
        <fullName evidence="3">ODAD1 central coiled coil region domain-containing protein</fullName>
    </recommendedName>
</protein>
<dbReference type="Proteomes" id="UP001431783">
    <property type="component" value="Unassembled WGS sequence"/>
</dbReference>
<dbReference type="EMBL" id="JARQZJ010000134">
    <property type="protein sequence ID" value="KAK9892331.1"/>
    <property type="molecule type" value="Genomic_DNA"/>
</dbReference>
<feature type="domain" description="ODAD1 central coiled coil region" evidence="3">
    <location>
        <begin position="144"/>
        <end position="423"/>
    </location>
</feature>
<feature type="coiled-coil region" evidence="2">
    <location>
        <begin position="323"/>
        <end position="400"/>
    </location>
</feature>
<evidence type="ECO:0000256" key="2">
    <source>
        <dbReference type="SAM" id="Coils"/>
    </source>
</evidence>
<dbReference type="PANTHER" id="PTHR21694">
    <property type="entry name" value="COILED-COIL DOMAIN-CONTAINING PROTEIN 63"/>
    <property type="match status" value="1"/>
</dbReference>
<dbReference type="AlphaFoldDB" id="A0AAW1V9E7"/>
<evidence type="ECO:0000256" key="1">
    <source>
        <dbReference type="ARBA" id="ARBA00023054"/>
    </source>
</evidence>
<organism evidence="4 5">
    <name type="scientific">Henosepilachna vigintioctopunctata</name>
    <dbReference type="NCBI Taxonomy" id="420089"/>
    <lineage>
        <taxon>Eukaryota</taxon>
        <taxon>Metazoa</taxon>
        <taxon>Ecdysozoa</taxon>
        <taxon>Arthropoda</taxon>
        <taxon>Hexapoda</taxon>
        <taxon>Insecta</taxon>
        <taxon>Pterygota</taxon>
        <taxon>Neoptera</taxon>
        <taxon>Endopterygota</taxon>
        <taxon>Coleoptera</taxon>
        <taxon>Polyphaga</taxon>
        <taxon>Cucujiformia</taxon>
        <taxon>Coccinelloidea</taxon>
        <taxon>Coccinellidae</taxon>
        <taxon>Epilachninae</taxon>
        <taxon>Epilachnini</taxon>
        <taxon>Henosepilachna</taxon>
    </lineage>
</organism>
<dbReference type="InterPro" id="IPR049258">
    <property type="entry name" value="ODAD1_CC"/>
</dbReference>
<dbReference type="InterPro" id="IPR051876">
    <property type="entry name" value="ODA-DC/CCD"/>
</dbReference>
<dbReference type="Pfam" id="PF21773">
    <property type="entry name" value="ODAD1_CC"/>
    <property type="match status" value="1"/>
</dbReference>
<dbReference type="PANTHER" id="PTHR21694:SF18">
    <property type="entry name" value="COILED-COIL DOMAIN-CONTAINING PROTEIN 63"/>
    <property type="match status" value="1"/>
</dbReference>
<keyword evidence="5" id="KW-1185">Reference proteome</keyword>
<evidence type="ECO:0000259" key="3">
    <source>
        <dbReference type="Pfam" id="PF21773"/>
    </source>
</evidence>
<gene>
    <name evidence="4" type="ORF">WA026_019785</name>
</gene>